<dbReference type="Pfam" id="PF14237">
    <property type="entry name" value="GYF_2"/>
    <property type="match status" value="1"/>
</dbReference>
<proteinExistence type="predicted"/>
<evidence type="ECO:0000313" key="3">
    <source>
        <dbReference type="Proteomes" id="UP000887577"/>
    </source>
</evidence>
<evidence type="ECO:0000259" key="2">
    <source>
        <dbReference type="Pfam" id="PF14237"/>
    </source>
</evidence>
<feature type="region of interest" description="Disordered" evidence="1">
    <location>
        <begin position="84"/>
        <end position="112"/>
    </location>
</feature>
<reference evidence="4" key="1">
    <citation type="submission" date="2022-11" db="UniProtKB">
        <authorList>
            <consortium name="WormBaseParasite"/>
        </authorList>
    </citation>
    <scope>IDENTIFICATION</scope>
</reference>
<feature type="domain" description="GYF" evidence="2">
    <location>
        <begin position="32"/>
        <end position="80"/>
    </location>
</feature>
<accession>A0A914YU87</accession>
<organism evidence="3 4">
    <name type="scientific">Panagrolaimus superbus</name>
    <dbReference type="NCBI Taxonomy" id="310955"/>
    <lineage>
        <taxon>Eukaryota</taxon>
        <taxon>Metazoa</taxon>
        <taxon>Ecdysozoa</taxon>
        <taxon>Nematoda</taxon>
        <taxon>Chromadorea</taxon>
        <taxon>Rhabditida</taxon>
        <taxon>Tylenchina</taxon>
        <taxon>Panagrolaimomorpha</taxon>
        <taxon>Panagrolaimoidea</taxon>
        <taxon>Panagrolaimidae</taxon>
        <taxon>Panagrolaimus</taxon>
    </lineage>
</organism>
<evidence type="ECO:0000313" key="4">
    <source>
        <dbReference type="WBParaSite" id="PSU_v2.g21033.t1"/>
    </source>
</evidence>
<name>A0A914YU87_9BILA</name>
<dbReference type="AlphaFoldDB" id="A0A914YU87"/>
<keyword evidence="3" id="KW-1185">Reference proteome</keyword>
<evidence type="ECO:0000256" key="1">
    <source>
        <dbReference type="SAM" id="MobiDB-lite"/>
    </source>
</evidence>
<feature type="compositionally biased region" description="Basic and acidic residues" evidence="1">
    <location>
        <begin position="101"/>
        <end position="112"/>
    </location>
</feature>
<dbReference type="WBParaSite" id="PSU_v2.g21033.t1">
    <property type="protein sequence ID" value="PSU_v2.g21033.t1"/>
    <property type="gene ID" value="PSU_v2.g21033"/>
</dbReference>
<dbReference type="Proteomes" id="UP000887577">
    <property type="component" value="Unplaced"/>
</dbReference>
<sequence>MPAVQWPRRPAPGALARLGVFQRRGAAAMTQWYFHASAQADRVGPLDDEAARRYAQANPRALAWCQGMARWTPTAEVAELRATGAGLPTPPPVPSNTAGNRADDIEFRIRRP</sequence>
<protein>
    <submittedName>
        <fullName evidence="4">GYF domain-containing protein</fullName>
    </submittedName>
</protein>
<dbReference type="InterPro" id="IPR025640">
    <property type="entry name" value="GYF_2"/>
</dbReference>